<dbReference type="Pfam" id="PF13692">
    <property type="entry name" value="Glyco_trans_1_4"/>
    <property type="match status" value="1"/>
</dbReference>
<accession>A0A9D2NI32</accession>
<dbReference type="Gene3D" id="3.40.50.2000">
    <property type="entry name" value="Glycogen Phosphorylase B"/>
    <property type="match status" value="2"/>
</dbReference>
<evidence type="ECO:0000313" key="3">
    <source>
        <dbReference type="Proteomes" id="UP000823891"/>
    </source>
</evidence>
<dbReference type="AlphaFoldDB" id="A0A9D2NI32"/>
<gene>
    <name evidence="2" type="ORF">H9761_18255</name>
</gene>
<evidence type="ECO:0000259" key="1">
    <source>
        <dbReference type="Pfam" id="PF13579"/>
    </source>
</evidence>
<dbReference type="GO" id="GO:0016757">
    <property type="term" value="F:glycosyltransferase activity"/>
    <property type="evidence" value="ECO:0007669"/>
    <property type="project" value="UniProtKB-KW"/>
</dbReference>
<keyword evidence="2" id="KW-0808">Transferase</keyword>
<feature type="domain" description="Glycosyltransferase subfamily 4-like N-terminal" evidence="1">
    <location>
        <begin position="16"/>
        <end position="136"/>
    </location>
</feature>
<sequence>MKIIHYLHGLPPVRTGGLITYALDLVACQRDIGHEVFLLLPGSTHRLSKRNKIRRRESWNGIPVFRINNASPVPMGKGISRPQIFMRHGNFQDFSDFWQWLRPDVIHVHSLMGLYPELIEAASKNHIKTVFTTHDYFGLCCKPDRIDYQGKICNRDSWEECAKCGLKAYSLLRMSFEQTRIFSFLMKNSRFADFLEALALRKKHLAMVGKKRTVKSDMDSQDYLDLQKQYRKLLQNFDIIHYNSRQSREIYHRLCPSLSHGYLISMVTAGIKDQRIHRPYQDAPIRLGFLGNSSYAKGLETLIEITDELAARQLVFSLQIFIRSPELDRAYIHQHDAFSPRQADEIYNSFDVLIVPSICEETFSLVVLEALSRGIPCIISDTVGAKDLLKQVGGGMAYSGTDGLKNALIHIMEHPQLLTEWNSHIREARFQLDFRSYVEELTSKYYK</sequence>
<dbReference type="Proteomes" id="UP000823891">
    <property type="component" value="Unassembled WGS sequence"/>
</dbReference>
<dbReference type="Pfam" id="PF13579">
    <property type="entry name" value="Glyco_trans_4_4"/>
    <property type="match status" value="1"/>
</dbReference>
<dbReference type="InterPro" id="IPR028098">
    <property type="entry name" value="Glyco_trans_4-like_N"/>
</dbReference>
<dbReference type="SUPFAM" id="SSF53756">
    <property type="entry name" value="UDP-Glycosyltransferase/glycogen phosphorylase"/>
    <property type="match status" value="1"/>
</dbReference>
<evidence type="ECO:0000313" key="2">
    <source>
        <dbReference type="EMBL" id="HJC25608.1"/>
    </source>
</evidence>
<organism evidence="2 3">
    <name type="scientific">Candidatus Eisenbergiella merdavium</name>
    <dbReference type="NCBI Taxonomy" id="2838551"/>
    <lineage>
        <taxon>Bacteria</taxon>
        <taxon>Bacillati</taxon>
        <taxon>Bacillota</taxon>
        <taxon>Clostridia</taxon>
        <taxon>Lachnospirales</taxon>
        <taxon>Lachnospiraceae</taxon>
        <taxon>Eisenbergiella</taxon>
    </lineage>
</organism>
<comment type="caution">
    <text evidence="2">The sequence shown here is derived from an EMBL/GenBank/DDBJ whole genome shotgun (WGS) entry which is preliminary data.</text>
</comment>
<keyword evidence="2" id="KW-0328">Glycosyltransferase</keyword>
<dbReference type="EMBL" id="DWWS01000069">
    <property type="protein sequence ID" value="HJC25608.1"/>
    <property type="molecule type" value="Genomic_DNA"/>
</dbReference>
<proteinExistence type="predicted"/>
<reference evidence="2" key="1">
    <citation type="journal article" date="2021" name="PeerJ">
        <title>Extensive microbial diversity within the chicken gut microbiome revealed by metagenomics and culture.</title>
        <authorList>
            <person name="Gilroy R."/>
            <person name="Ravi A."/>
            <person name="Getino M."/>
            <person name="Pursley I."/>
            <person name="Horton D.L."/>
            <person name="Alikhan N.F."/>
            <person name="Baker D."/>
            <person name="Gharbi K."/>
            <person name="Hall N."/>
            <person name="Watson M."/>
            <person name="Adriaenssens E.M."/>
            <person name="Foster-Nyarko E."/>
            <person name="Jarju S."/>
            <person name="Secka A."/>
            <person name="Antonio M."/>
            <person name="Oren A."/>
            <person name="Chaudhuri R.R."/>
            <person name="La Ragione R."/>
            <person name="Hildebrand F."/>
            <person name="Pallen M.J."/>
        </authorList>
    </citation>
    <scope>NUCLEOTIDE SEQUENCE</scope>
    <source>
        <strain evidence="2">USAMLcec2-132</strain>
    </source>
</reference>
<name>A0A9D2NI32_9FIRM</name>
<protein>
    <submittedName>
        <fullName evidence="2">Glycosyltransferase</fullName>
        <ecNumber evidence="2">2.4.-.-</ecNumber>
    </submittedName>
</protein>
<dbReference type="PANTHER" id="PTHR45947:SF3">
    <property type="entry name" value="SULFOQUINOVOSYL TRANSFERASE SQD2"/>
    <property type="match status" value="1"/>
</dbReference>
<dbReference type="EC" id="2.4.-.-" evidence="2"/>
<reference evidence="2" key="2">
    <citation type="submission" date="2021-04" db="EMBL/GenBank/DDBJ databases">
        <authorList>
            <person name="Gilroy R."/>
        </authorList>
    </citation>
    <scope>NUCLEOTIDE SEQUENCE</scope>
    <source>
        <strain evidence="2">USAMLcec2-132</strain>
    </source>
</reference>
<dbReference type="InterPro" id="IPR050194">
    <property type="entry name" value="Glycosyltransferase_grp1"/>
</dbReference>
<dbReference type="PANTHER" id="PTHR45947">
    <property type="entry name" value="SULFOQUINOVOSYL TRANSFERASE SQD2"/>
    <property type="match status" value="1"/>
</dbReference>